<gene>
    <name evidence="2" type="ORF">Fot_50969</name>
</gene>
<protein>
    <submittedName>
        <fullName evidence="2">Uncharacterized protein</fullName>
    </submittedName>
</protein>
<dbReference type="AlphaFoldDB" id="A0ABD1PZP7"/>
<evidence type="ECO:0000256" key="1">
    <source>
        <dbReference type="SAM" id="MobiDB-lite"/>
    </source>
</evidence>
<evidence type="ECO:0000313" key="3">
    <source>
        <dbReference type="Proteomes" id="UP001604277"/>
    </source>
</evidence>
<organism evidence="2 3">
    <name type="scientific">Forsythia ovata</name>
    <dbReference type="NCBI Taxonomy" id="205694"/>
    <lineage>
        <taxon>Eukaryota</taxon>
        <taxon>Viridiplantae</taxon>
        <taxon>Streptophyta</taxon>
        <taxon>Embryophyta</taxon>
        <taxon>Tracheophyta</taxon>
        <taxon>Spermatophyta</taxon>
        <taxon>Magnoliopsida</taxon>
        <taxon>eudicotyledons</taxon>
        <taxon>Gunneridae</taxon>
        <taxon>Pentapetalae</taxon>
        <taxon>asterids</taxon>
        <taxon>lamiids</taxon>
        <taxon>Lamiales</taxon>
        <taxon>Oleaceae</taxon>
        <taxon>Forsythieae</taxon>
        <taxon>Forsythia</taxon>
    </lineage>
</organism>
<proteinExistence type="predicted"/>
<feature type="compositionally biased region" description="Polar residues" evidence="1">
    <location>
        <begin position="15"/>
        <end position="42"/>
    </location>
</feature>
<sequence>MHRWVSAFFMSRSFNCPSETGSRSTMRSPSFLSIGPTQQETAQPKKGKYAPGLPPEPEEGNSIDRKSSQLSTLELAFRLRRLNVRLIELSTFLSPFVRPSFLPVV</sequence>
<name>A0ABD1PZP7_9LAMI</name>
<dbReference type="Proteomes" id="UP001604277">
    <property type="component" value="Unassembled WGS sequence"/>
</dbReference>
<keyword evidence="3" id="KW-1185">Reference proteome</keyword>
<comment type="caution">
    <text evidence="2">The sequence shown here is derived from an EMBL/GenBank/DDBJ whole genome shotgun (WGS) entry which is preliminary data.</text>
</comment>
<dbReference type="EMBL" id="JBFOLJ010000016">
    <property type="protein sequence ID" value="KAL2469393.1"/>
    <property type="molecule type" value="Genomic_DNA"/>
</dbReference>
<reference evidence="3" key="1">
    <citation type="submission" date="2024-07" db="EMBL/GenBank/DDBJ databases">
        <title>Two chromosome-level genome assemblies of Korean endemic species Abeliophyllum distichum and Forsythia ovata (Oleaceae).</title>
        <authorList>
            <person name="Jang H."/>
        </authorList>
    </citation>
    <scope>NUCLEOTIDE SEQUENCE [LARGE SCALE GENOMIC DNA]</scope>
</reference>
<evidence type="ECO:0000313" key="2">
    <source>
        <dbReference type="EMBL" id="KAL2469393.1"/>
    </source>
</evidence>
<feature type="region of interest" description="Disordered" evidence="1">
    <location>
        <begin position="15"/>
        <end position="68"/>
    </location>
</feature>
<accession>A0ABD1PZP7</accession>